<feature type="region of interest" description="Disordered" evidence="11">
    <location>
        <begin position="1"/>
        <end position="27"/>
    </location>
</feature>
<reference evidence="14" key="1">
    <citation type="submission" date="2020-01" db="EMBL/GenBank/DDBJ databases">
        <title>Draft genome sequence of the Termite Coptotermes fromosanus.</title>
        <authorList>
            <person name="Itakura S."/>
            <person name="Yosikawa Y."/>
            <person name="Umezawa K."/>
        </authorList>
    </citation>
    <scope>NUCLEOTIDE SEQUENCE [LARGE SCALE GENOMIC DNA]</scope>
</reference>
<keyword evidence="8" id="KW-0915">Sodium</keyword>
<sequence length="308" mass="34728">TVAPRTLLQGRTAPRSSQGTQEDPGRGKWGSKTEFILSCLGYAIGIGNVWRFPYLCYRNGGGAFLVPYLLILALCGIPLFFMETTLGQFASTSCVTLFRICPLFKGTGLAIIIVNVICTVYYNVIISYPIYFLFMSMRSKLPWEDCDHEWNTDKCLKIGTKLNSMDNNTQTRSTLWKTPADEFFHHKILQISDGIESPGSIVWELLLCDVASWIIVFLCIMNGVKSVGKVVYFTATFPFVILLVLFVRGVTLPGAWDGIKFYISPQWDQLFNIKVKRQFVTQMVKKFASSSGACPYSEPLQLMQRHCP</sequence>
<organism evidence="13 14">
    <name type="scientific">Coptotermes formosanus</name>
    <name type="common">Formosan subterranean termite</name>
    <dbReference type="NCBI Taxonomy" id="36987"/>
    <lineage>
        <taxon>Eukaryota</taxon>
        <taxon>Metazoa</taxon>
        <taxon>Ecdysozoa</taxon>
        <taxon>Arthropoda</taxon>
        <taxon>Hexapoda</taxon>
        <taxon>Insecta</taxon>
        <taxon>Pterygota</taxon>
        <taxon>Neoptera</taxon>
        <taxon>Polyneoptera</taxon>
        <taxon>Dictyoptera</taxon>
        <taxon>Blattodea</taxon>
        <taxon>Blattoidea</taxon>
        <taxon>Termitoidae</taxon>
        <taxon>Rhinotermitidae</taxon>
        <taxon>Coptotermes</taxon>
    </lineage>
</organism>
<feature type="non-terminal residue" evidence="13">
    <location>
        <position position="1"/>
    </location>
</feature>
<keyword evidence="5 10" id="KW-0769">Symport</keyword>
<evidence type="ECO:0000256" key="2">
    <source>
        <dbReference type="ARBA" id="ARBA00006459"/>
    </source>
</evidence>
<evidence type="ECO:0000256" key="4">
    <source>
        <dbReference type="ARBA" id="ARBA00022692"/>
    </source>
</evidence>
<dbReference type="GO" id="GO:0005283">
    <property type="term" value="F:amino acid:sodium symporter activity"/>
    <property type="evidence" value="ECO:0007669"/>
    <property type="project" value="TreeGrafter"/>
</dbReference>
<gene>
    <name evidence="13" type="ORF">Cfor_02060</name>
</gene>
<feature type="binding site" evidence="8">
    <location>
        <position position="48"/>
    </location>
    <ligand>
        <name>Na(+)</name>
        <dbReference type="ChEBI" id="CHEBI:29101"/>
        <label>1</label>
    </ligand>
</feature>
<feature type="transmembrane region" description="Helical" evidence="12">
    <location>
        <begin position="230"/>
        <end position="250"/>
    </location>
</feature>
<proteinExistence type="inferred from homology"/>
<evidence type="ECO:0000256" key="5">
    <source>
        <dbReference type="ARBA" id="ARBA00022847"/>
    </source>
</evidence>
<evidence type="ECO:0000256" key="12">
    <source>
        <dbReference type="SAM" id="Phobius"/>
    </source>
</evidence>
<comment type="subcellular location">
    <subcellularLocation>
        <location evidence="1">Membrane</location>
        <topology evidence="1">Multi-pass membrane protein</topology>
    </subcellularLocation>
</comment>
<feature type="transmembrane region" description="Helical" evidence="12">
    <location>
        <begin position="35"/>
        <end position="52"/>
    </location>
</feature>
<evidence type="ECO:0000256" key="1">
    <source>
        <dbReference type="ARBA" id="ARBA00004141"/>
    </source>
</evidence>
<keyword evidence="7 12" id="KW-0472">Membrane</keyword>
<dbReference type="PANTHER" id="PTHR11616">
    <property type="entry name" value="SODIUM/CHLORIDE DEPENDENT TRANSPORTER"/>
    <property type="match status" value="1"/>
</dbReference>
<evidence type="ECO:0000256" key="10">
    <source>
        <dbReference type="RuleBase" id="RU003732"/>
    </source>
</evidence>
<evidence type="ECO:0000256" key="8">
    <source>
        <dbReference type="PIRSR" id="PIRSR600175-1"/>
    </source>
</evidence>
<dbReference type="GO" id="GO:0046872">
    <property type="term" value="F:metal ion binding"/>
    <property type="evidence" value="ECO:0007669"/>
    <property type="project" value="UniProtKB-KW"/>
</dbReference>
<dbReference type="Proteomes" id="UP000502823">
    <property type="component" value="Unassembled WGS sequence"/>
</dbReference>
<keyword evidence="9" id="KW-1015">Disulfide bond</keyword>
<feature type="binding site" evidence="8">
    <location>
        <position position="41"/>
    </location>
    <ligand>
        <name>Na(+)</name>
        <dbReference type="ChEBI" id="CHEBI:29101"/>
        <label>1</label>
    </ligand>
</feature>
<dbReference type="EMBL" id="BLKM01000110">
    <property type="protein sequence ID" value="GFG29025.1"/>
    <property type="molecule type" value="Genomic_DNA"/>
</dbReference>
<feature type="disulfide bond" evidence="9">
    <location>
        <begin position="146"/>
        <end position="155"/>
    </location>
</feature>
<keyword evidence="14" id="KW-1185">Reference proteome</keyword>
<dbReference type="InterPro" id="IPR000175">
    <property type="entry name" value="Na/ntran_symport"/>
</dbReference>
<keyword evidence="4 10" id="KW-0812">Transmembrane</keyword>
<dbReference type="InterPro" id="IPR037272">
    <property type="entry name" value="SNS_sf"/>
</dbReference>
<evidence type="ECO:0000256" key="11">
    <source>
        <dbReference type="SAM" id="MobiDB-lite"/>
    </source>
</evidence>
<feature type="binding site" evidence="8">
    <location>
        <position position="43"/>
    </location>
    <ligand>
        <name>Na(+)</name>
        <dbReference type="ChEBI" id="CHEBI:29101"/>
        <label>1</label>
    </ligand>
</feature>
<accession>A0A6L2PEQ6</accession>
<name>A0A6L2PEQ6_COPFO</name>
<dbReference type="PRINTS" id="PR00176">
    <property type="entry name" value="NANEUSMPORT"/>
</dbReference>
<dbReference type="Pfam" id="PF00209">
    <property type="entry name" value="SNF"/>
    <property type="match status" value="1"/>
</dbReference>
<dbReference type="InParanoid" id="A0A6L2PEQ6"/>
<evidence type="ECO:0000256" key="7">
    <source>
        <dbReference type="ARBA" id="ARBA00023136"/>
    </source>
</evidence>
<keyword evidence="3 10" id="KW-0813">Transport</keyword>
<evidence type="ECO:0000313" key="13">
    <source>
        <dbReference type="EMBL" id="GFG29025.1"/>
    </source>
</evidence>
<evidence type="ECO:0000313" key="14">
    <source>
        <dbReference type="Proteomes" id="UP000502823"/>
    </source>
</evidence>
<protein>
    <recommendedName>
        <fullName evidence="10">Transporter</fullName>
    </recommendedName>
</protein>
<dbReference type="PROSITE" id="PS00610">
    <property type="entry name" value="NA_NEUROTRAN_SYMP_1"/>
    <property type="match status" value="1"/>
</dbReference>
<evidence type="ECO:0000256" key="9">
    <source>
        <dbReference type="PIRSR" id="PIRSR600175-2"/>
    </source>
</evidence>
<comment type="similarity">
    <text evidence="2 10">Belongs to the sodium:neurotransmitter symporter (SNF) (TC 2.A.22) family.</text>
</comment>
<feature type="transmembrane region" description="Helical" evidence="12">
    <location>
        <begin position="64"/>
        <end position="82"/>
    </location>
</feature>
<dbReference type="GO" id="GO:0005886">
    <property type="term" value="C:plasma membrane"/>
    <property type="evidence" value="ECO:0007669"/>
    <property type="project" value="TreeGrafter"/>
</dbReference>
<keyword evidence="8" id="KW-0479">Metal-binding</keyword>
<feature type="transmembrane region" description="Helical" evidence="12">
    <location>
        <begin position="109"/>
        <end position="134"/>
    </location>
</feature>
<dbReference type="PROSITE" id="PS50267">
    <property type="entry name" value="NA_NEUROTRAN_SYMP_3"/>
    <property type="match status" value="1"/>
</dbReference>
<evidence type="ECO:0000256" key="3">
    <source>
        <dbReference type="ARBA" id="ARBA00022448"/>
    </source>
</evidence>
<dbReference type="SUPFAM" id="SSF161070">
    <property type="entry name" value="SNF-like"/>
    <property type="match status" value="1"/>
</dbReference>
<keyword evidence="6 12" id="KW-1133">Transmembrane helix</keyword>
<evidence type="ECO:0000256" key="6">
    <source>
        <dbReference type="ARBA" id="ARBA00022989"/>
    </source>
</evidence>
<dbReference type="GO" id="GO:0089718">
    <property type="term" value="P:amino acid import across plasma membrane"/>
    <property type="evidence" value="ECO:0007669"/>
    <property type="project" value="TreeGrafter"/>
</dbReference>
<dbReference type="PANTHER" id="PTHR11616:SF241">
    <property type="entry name" value="SODIUM- AND CHLORIDE-DEPENDENT GLYCINE TRANSPORTER 2"/>
    <property type="match status" value="1"/>
</dbReference>
<dbReference type="AlphaFoldDB" id="A0A6L2PEQ6"/>
<dbReference type="OrthoDB" id="6581954at2759"/>
<comment type="caution">
    <text evidence="13">The sequence shown here is derived from an EMBL/GenBank/DDBJ whole genome shotgun (WGS) entry which is preliminary data.</text>
</comment>